<dbReference type="AlphaFoldDB" id="A0A2S8BDP7"/>
<reference evidence="2 3" key="1">
    <citation type="journal article" date="2017" name="Int. J. Syst. Evol. Microbiol.">
        <title>Mycobacterium talmoniae sp. nov., a slowly growing mycobacterium isolated from human respiratory samples.</title>
        <authorList>
            <person name="Davidson R.M."/>
            <person name="DeGroote M.A."/>
            <person name="Marola J.L."/>
            <person name="Buss S."/>
            <person name="Jones V."/>
            <person name="McNeil M.R."/>
            <person name="Freifeld A.G."/>
            <person name="Elaine Epperson L."/>
            <person name="Hasan N.A."/>
            <person name="Jackson M."/>
            <person name="Iwen P.C."/>
            <person name="Salfinger M."/>
            <person name="Strong M."/>
        </authorList>
    </citation>
    <scope>NUCLEOTIDE SEQUENCE [LARGE SCALE GENOMIC DNA]</scope>
    <source>
        <strain evidence="2 3">ATCC BAA-2683</strain>
    </source>
</reference>
<organism evidence="2 3">
    <name type="scientific">Mycobacterium talmoniae</name>
    <dbReference type="NCBI Taxonomy" id="1858794"/>
    <lineage>
        <taxon>Bacteria</taxon>
        <taxon>Bacillati</taxon>
        <taxon>Actinomycetota</taxon>
        <taxon>Actinomycetes</taxon>
        <taxon>Mycobacteriales</taxon>
        <taxon>Mycobacteriaceae</taxon>
        <taxon>Mycobacterium</taxon>
    </lineage>
</organism>
<evidence type="ECO:0000313" key="2">
    <source>
        <dbReference type="EMBL" id="PQM44791.1"/>
    </source>
</evidence>
<dbReference type="Proteomes" id="UP000238296">
    <property type="component" value="Unassembled WGS sequence"/>
</dbReference>
<accession>A0A2S8BDP7</accession>
<proteinExistence type="predicted"/>
<feature type="compositionally biased region" description="Basic and acidic residues" evidence="1">
    <location>
        <begin position="17"/>
        <end position="29"/>
    </location>
</feature>
<dbReference type="EMBL" id="PPEA01000713">
    <property type="protein sequence ID" value="PQM44791.1"/>
    <property type="molecule type" value="Genomic_DNA"/>
</dbReference>
<gene>
    <name evidence="2" type="ORF">C1Y40_05043</name>
</gene>
<protein>
    <submittedName>
        <fullName evidence="2">Uncharacterized protein</fullName>
    </submittedName>
</protein>
<feature type="region of interest" description="Disordered" evidence="1">
    <location>
        <begin position="1"/>
        <end position="29"/>
    </location>
</feature>
<evidence type="ECO:0000256" key="1">
    <source>
        <dbReference type="SAM" id="MobiDB-lite"/>
    </source>
</evidence>
<name>A0A2S8BDP7_9MYCO</name>
<evidence type="ECO:0000313" key="3">
    <source>
        <dbReference type="Proteomes" id="UP000238296"/>
    </source>
</evidence>
<dbReference type="AntiFam" id="ANF00178">
    <property type="entry name" value="Shadow ORF (opposite dhbF)"/>
</dbReference>
<comment type="caution">
    <text evidence="2">The sequence shown here is derived from an EMBL/GenBank/DDBJ whole genome shotgun (WGS) entry which is preliminary data.</text>
</comment>
<sequence>MAQRHPDGAGAVVGVGDGDRPERGVHRGLGDAVHVDQPRRTRMAVQPCPEALRFKGFAAEDHGLEGELSCDVGLQRVGGLQRIERGRGLAEHADSFGDQQGVQVFRGARRRLGHHHQSAAGQQRAEHLPHRVVKRQRMALRPHPGPRHVGIQRLQQPGHVLVSDRYAFGHPGGARRVDDVGDVVAGWRRQHRGRLGVKTMIADVDDRPVKAR</sequence>